<protein>
    <recommendedName>
        <fullName evidence="3">PIR Superfamily Protein</fullName>
    </recommendedName>
</protein>
<dbReference type="AlphaFoldDB" id="A0A0J9S384"/>
<proteinExistence type="predicted"/>
<sequence>MAYCNSFSHSERKIKNPNISKGICEDFTKLYKSLANFEGVSSTNTLNKNDWGVLNYWLNYKFKEIKINESICINDFYDTIEPYFNHIFQDGLAMDKIYNIKNDDFNNMKALYFLYKKYSKLHNILCNTSEQKEEVTLDSTNDCFVDYIKARSSCIGKNNPYCKKLEKFKSKYQELFSIQGIKKEDFNNNFKKLPEDSDFTPFVQIFSSKKENLTKKHIQNCNEIPKIALMDCENKHKNLYQNTYYIDYHAARNL</sequence>
<dbReference type="EMBL" id="KQ234456">
    <property type="protein sequence ID" value="KMZ77214.1"/>
    <property type="molecule type" value="Genomic_DNA"/>
</dbReference>
<organism evidence="1 2">
    <name type="scientific">Plasmodium vivax India VII</name>
    <dbReference type="NCBI Taxonomy" id="1077284"/>
    <lineage>
        <taxon>Eukaryota</taxon>
        <taxon>Sar</taxon>
        <taxon>Alveolata</taxon>
        <taxon>Apicomplexa</taxon>
        <taxon>Aconoidasida</taxon>
        <taxon>Haemosporida</taxon>
        <taxon>Plasmodiidae</taxon>
        <taxon>Plasmodium</taxon>
        <taxon>Plasmodium (Plasmodium)</taxon>
    </lineage>
</organism>
<gene>
    <name evidence="1" type="ORF">PVIIG_05593</name>
</gene>
<evidence type="ECO:0000313" key="2">
    <source>
        <dbReference type="Proteomes" id="UP000053562"/>
    </source>
</evidence>
<dbReference type="Proteomes" id="UP000053562">
    <property type="component" value="Unassembled WGS sequence"/>
</dbReference>
<name>A0A0J9S384_PLAVI</name>
<accession>A0A0J9S384</accession>
<evidence type="ECO:0008006" key="3">
    <source>
        <dbReference type="Google" id="ProtNLM"/>
    </source>
</evidence>
<reference evidence="1 2" key="1">
    <citation type="submission" date="2011-08" db="EMBL/GenBank/DDBJ databases">
        <title>The Genome Sequence of Plasmodium vivax India VII.</title>
        <authorList>
            <consortium name="The Broad Institute Genome Sequencing Platform"/>
            <consortium name="The Broad Institute Genome Sequencing Center for Infectious Disease"/>
            <person name="Neafsey D."/>
            <person name="Carlton J."/>
            <person name="Barnwell J."/>
            <person name="Collins W."/>
            <person name="Escalante A."/>
            <person name="Mullikin J."/>
            <person name="Saul A."/>
            <person name="Guigo R."/>
            <person name="Camara F."/>
            <person name="Young S.K."/>
            <person name="Zeng Q."/>
            <person name="Gargeya S."/>
            <person name="Fitzgerald M."/>
            <person name="Haas B."/>
            <person name="Abouelleil A."/>
            <person name="Alvarado L."/>
            <person name="Arachchi H.M."/>
            <person name="Berlin A."/>
            <person name="Brown A."/>
            <person name="Chapman S.B."/>
            <person name="Chen Z."/>
            <person name="Dunbar C."/>
            <person name="Freedman E."/>
            <person name="Gearin G."/>
            <person name="Gellesch M."/>
            <person name="Goldberg J."/>
            <person name="Griggs A."/>
            <person name="Gujja S."/>
            <person name="Heiman D."/>
            <person name="Howarth C."/>
            <person name="Larson L."/>
            <person name="Lui A."/>
            <person name="MacDonald P.J.P."/>
            <person name="Montmayeur A."/>
            <person name="Murphy C."/>
            <person name="Neiman D."/>
            <person name="Pearson M."/>
            <person name="Priest M."/>
            <person name="Roberts A."/>
            <person name="Saif S."/>
            <person name="Shea T."/>
            <person name="Shenoy N."/>
            <person name="Sisk P."/>
            <person name="Stolte C."/>
            <person name="Sykes S."/>
            <person name="Wortman J."/>
            <person name="Nusbaum C."/>
            <person name="Birren B."/>
        </authorList>
    </citation>
    <scope>NUCLEOTIDE SEQUENCE [LARGE SCALE GENOMIC DNA]</scope>
    <source>
        <strain evidence="1 2">India VII</strain>
    </source>
</reference>
<dbReference type="OrthoDB" id="10646680at2759"/>
<evidence type="ECO:0000313" key="1">
    <source>
        <dbReference type="EMBL" id="KMZ77214.1"/>
    </source>
</evidence>